<dbReference type="PANTHER" id="PTHR45339">
    <property type="entry name" value="HYBRID SIGNAL TRANSDUCTION HISTIDINE KINASE J"/>
    <property type="match status" value="1"/>
</dbReference>
<name>A0A6M0S1U8_9CYAN</name>
<dbReference type="GO" id="GO:0000160">
    <property type="term" value="P:phosphorelay signal transduction system"/>
    <property type="evidence" value="ECO:0007669"/>
    <property type="project" value="UniProtKB-KW"/>
</dbReference>
<feature type="modified residue" description="4-aspartylphosphate" evidence="3">
    <location>
        <position position="52"/>
    </location>
</feature>
<dbReference type="Proteomes" id="UP000473574">
    <property type="component" value="Unassembled WGS sequence"/>
</dbReference>
<dbReference type="SUPFAM" id="SSF52172">
    <property type="entry name" value="CheY-like"/>
    <property type="match status" value="2"/>
</dbReference>
<evidence type="ECO:0000256" key="3">
    <source>
        <dbReference type="PROSITE-ProRule" id="PRU00169"/>
    </source>
</evidence>
<feature type="modified residue" description="4-aspartylphosphate" evidence="3">
    <location>
        <position position="324"/>
    </location>
</feature>
<dbReference type="InterPro" id="IPR000719">
    <property type="entry name" value="Prot_kinase_dom"/>
</dbReference>
<dbReference type="SMART" id="SM00448">
    <property type="entry name" value="REC"/>
    <property type="match status" value="2"/>
</dbReference>
<comment type="caution">
    <text evidence="7">The sequence shown here is derived from an EMBL/GenBank/DDBJ whole genome shotgun (WGS) entry which is preliminary data.</text>
</comment>
<dbReference type="Gene3D" id="3.40.50.2300">
    <property type="match status" value="2"/>
</dbReference>
<evidence type="ECO:0000313" key="8">
    <source>
        <dbReference type="Proteomes" id="UP000473574"/>
    </source>
</evidence>
<evidence type="ECO:0000256" key="4">
    <source>
        <dbReference type="SAM" id="MobiDB-lite"/>
    </source>
</evidence>
<dbReference type="InterPro" id="IPR011006">
    <property type="entry name" value="CheY-like_superfamily"/>
</dbReference>
<dbReference type="EMBL" id="QZCE01000001">
    <property type="protein sequence ID" value="NEZ62408.1"/>
    <property type="molecule type" value="Genomic_DNA"/>
</dbReference>
<reference evidence="7 8" key="1">
    <citation type="journal article" date="2020" name="Microb. Ecol.">
        <title>Ecogenomics of the Marine Benthic Filamentous Cyanobacterium Adonisia.</title>
        <authorList>
            <person name="Walter J.M."/>
            <person name="Coutinho F.H."/>
            <person name="Leomil L."/>
            <person name="Hargreaves P.I."/>
            <person name="Campeao M.E."/>
            <person name="Vieira V.V."/>
            <person name="Silva B.S."/>
            <person name="Fistarol G.O."/>
            <person name="Salomon P.S."/>
            <person name="Sawabe T."/>
            <person name="Mino S."/>
            <person name="Hosokawa M."/>
            <person name="Miyashita H."/>
            <person name="Maruyama F."/>
            <person name="van Verk M.C."/>
            <person name="Dutilh B.E."/>
            <person name="Thompson C.C."/>
            <person name="Thompson F.L."/>
        </authorList>
    </citation>
    <scope>NUCLEOTIDE SEQUENCE [LARGE SCALE GENOMIC DNA]</scope>
    <source>
        <strain evidence="7 8">CCMR0082</strain>
    </source>
</reference>
<dbReference type="SUPFAM" id="SSF56112">
    <property type="entry name" value="Protein kinase-like (PK-like)"/>
    <property type="match status" value="1"/>
</dbReference>
<dbReference type="Pfam" id="PF00072">
    <property type="entry name" value="Response_reg"/>
    <property type="match status" value="2"/>
</dbReference>
<feature type="domain" description="Protein kinase" evidence="5">
    <location>
        <begin position="417"/>
        <end position="718"/>
    </location>
</feature>
<evidence type="ECO:0000259" key="5">
    <source>
        <dbReference type="PROSITE" id="PS50011"/>
    </source>
</evidence>
<accession>A0A6M0S1U8</accession>
<dbReference type="RefSeq" id="WP_163660827.1">
    <property type="nucleotide sequence ID" value="NZ_QZCE01000001.1"/>
</dbReference>
<feature type="compositionally biased region" description="Low complexity" evidence="4">
    <location>
        <begin position="192"/>
        <end position="202"/>
    </location>
</feature>
<evidence type="ECO:0000259" key="6">
    <source>
        <dbReference type="PROSITE" id="PS50110"/>
    </source>
</evidence>
<organism evidence="7 8">
    <name type="scientific">Adonisia turfae CCMR0082</name>
    <dbReference type="NCBI Taxonomy" id="2304604"/>
    <lineage>
        <taxon>Bacteria</taxon>
        <taxon>Bacillati</taxon>
        <taxon>Cyanobacteriota</taxon>
        <taxon>Adonisia</taxon>
        <taxon>Adonisia turfae</taxon>
    </lineage>
</organism>
<dbReference type="PANTHER" id="PTHR45339:SF1">
    <property type="entry name" value="HYBRID SIGNAL TRANSDUCTION HISTIDINE KINASE J"/>
    <property type="match status" value="1"/>
</dbReference>
<dbReference type="CDD" id="cd17574">
    <property type="entry name" value="REC_OmpR"/>
    <property type="match status" value="1"/>
</dbReference>
<feature type="domain" description="Response regulatory" evidence="6">
    <location>
        <begin position="3"/>
        <end position="119"/>
    </location>
</feature>
<dbReference type="AlphaFoldDB" id="A0A6M0S1U8"/>
<dbReference type="InterPro" id="IPR001789">
    <property type="entry name" value="Sig_transdc_resp-reg_receiver"/>
</dbReference>
<feature type="region of interest" description="Disordered" evidence="4">
    <location>
        <begin position="192"/>
        <end position="216"/>
    </location>
</feature>
<keyword evidence="2" id="KW-0902">Two-component regulatory system</keyword>
<dbReference type="GO" id="GO:0005524">
    <property type="term" value="F:ATP binding"/>
    <property type="evidence" value="ECO:0007669"/>
    <property type="project" value="InterPro"/>
</dbReference>
<feature type="domain" description="Response regulatory" evidence="6">
    <location>
        <begin position="274"/>
        <end position="391"/>
    </location>
</feature>
<dbReference type="PROSITE" id="PS50011">
    <property type="entry name" value="PROTEIN_KINASE_DOM"/>
    <property type="match status" value="1"/>
</dbReference>
<protein>
    <submittedName>
        <fullName evidence="7">Response regulator</fullName>
    </submittedName>
</protein>
<dbReference type="GO" id="GO:0004672">
    <property type="term" value="F:protein kinase activity"/>
    <property type="evidence" value="ECO:0007669"/>
    <property type="project" value="InterPro"/>
</dbReference>
<gene>
    <name evidence="7" type="ORF">D0962_06375</name>
</gene>
<sequence length="722" mass="79063">MARILLVEDNELNRDMLSRRLRRRGYELAVAVDGAEAIAIASAQPFDLILMDMSLPVIDGWEATRRLKAQSHTQDVPIIALTAHAMRGDRDQALAAGCDDYDTKPIDLKRLLGKIKAFLSAEQLSTASDTPKAKVVTENTAAPVIPIAPVTPITAPAASVTPITPTPTTPAAPITPIAPVTPIASPTASVTPIAPTTTTPVTDNDSDQSDATPIAPVTPITSDVAVTPIVPVTPITSDVVSGEPVTPVIQSTDDVEQPVTPAADKPHNAFSGLPILVVDDNEDNRDMLSRRLNRRGYQSVVVDSGEAALDYIQSHQNVALVLLDIMMPGIDGIETLRQIRQTYSRNQLPVLMVTAKAQSDDMVRAFELGANDYITKPIDFAVTLARVETQLAIIKATQPVPQPSEPKPQAAELNRDVQPLKAVDSPPFGMQPAAANISLVPKTAFSRFAAQRYQVQYFLRQEPLGPISIALDKHTNSLVLLQTLRAYSPDTADLLKRVMEKETEKFEPLRSLFPGYTYGQVDNTFYIIHGLGDTFNQDQLLQAKLQTPWPIESVLLLMDRLLEQVGIFHRHKQVHAGLRDDSFIQSSSREKLDQSMVLVDSGLGKRVMIGVSQQSAEYRKQLLMQRDYQPLEQRIGRPAMSSDVYALGLIGLQALTGQSIDQLTLPTVSGDLQWRQFASIPEAVGDWFDKLIQQNQGKRFENAMVARTALRPHLQPYLAEPG</sequence>
<dbReference type="PROSITE" id="PS50110">
    <property type="entry name" value="RESPONSE_REGULATORY"/>
    <property type="match status" value="2"/>
</dbReference>
<keyword evidence="1 3" id="KW-0597">Phosphoprotein</keyword>
<evidence type="ECO:0000313" key="7">
    <source>
        <dbReference type="EMBL" id="NEZ62408.1"/>
    </source>
</evidence>
<evidence type="ECO:0000256" key="1">
    <source>
        <dbReference type="ARBA" id="ARBA00022553"/>
    </source>
</evidence>
<evidence type="ECO:0000256" key="2">
    <source>
        <dbReference type="ARBA" id="ARBA00023012"/>
    </source>
</evidence>
<dbReference type="InterPro" id="IPR011009">
    <property type="entry name" value="Kinase-like_dom_sf"/>
</dbReference>
<dbReference type="Gene3D" id="1.10.510.10">
    <property type="entry name" value="Transferase(Phosphotransferase) domain 1"/>
    <property type="match status" value="1"/>
</dbReference>
<proteinExistence type="predicted"/>